<dbReference type="EMBL" id="JALLPJ020000539">
    <property type="protein sequence ID" value="KAL3789043.1"/>
    <property type="molecule type" value="Genomic_DNA"/>
</dbReference>
<evidence type="ECO:0000313" key="1">
    <source>
        <dbReference type="EMBL" id="KAL3789043.1"/>
    </source>
</evidence>
<keyword evidence="2" id="KW-1185">Reference proteome</keyword>
<comment type="caution">
    <text evidence="1">The sequence shown here is derived from an EMBL/GenBank/DDBJ whole genome shotgun (WGS) entry which is preliminary data.</text>
</comment>
<accession>A0ABD3PLZ3</accession>
<organism evidence="1 2">
    <name type="scientific">Cyclotella atomus</name>
    <dbReference type="NCBI Taxonomy" id="382360"/>
    <lineage>
        <taxon>Eukaryota</taxon>
        <taxon>Sar</taxon>
        <taxon>Stramenopiles</taxon>
        <taxon>Ochrophyta</taxon>
        <taxon>Bacillariophyta</taxon>
        <taxon>Coscinodiscophyceae</taxon>
        <taxon>Thalassiosirophycidae</taxon>
        <taxon>Stephanodiscales</taxon>
        <taxon>Stephanodiscaceae</taxon>
        <taxon>Cyclotella</taxon>
    </lineage>
</organism>
<reference evidence="1 2" key="1">
    <citation type="submission" date="2024-10" db="EMBL/GenBank/DDBJ databases">
        <title>Updated reference genomes for cyclostephanoid diatoms.</title>
        <authorList>
            <person name="Roberts W.R."/>
            <person name="Alverson A.J."/>
        </authorList>
    </citation>
    <scope>NUCLEOTIDE SEQUENCE [LARGE SCALE GENOMIC DNA]</scope>
    <source>
        <strain evidence="1 2">AJA010-31</strain>
    </source>
</reference>
<evidence type="ECO:0000313" key="2">
    <source>
        <dbReference type="Proteomes" id="UP001530400"/>
    </source>
</evidence>
<gene>
    <name evidence="1" type="ORF">ACHAWO_004600</name>
</gene>
<name>A0ABD3PLZ3_9STRA</name>
<dbReference type="Proteomes" id="UP001530400">
    <property type="component" value="Unassembled WGS sequence"/>
</dbReference>
<sequence length="89" mass="10228">MKPSASSAAMRSLGISCRLNFWLITQTPKPPGWVIDPTQNQFRRVWQGETMSKGRIHHQLSIYDAIPSISPSLDQCMEYRNHHIYPCTL</sequence>
<dbReference type="AlphaFoldDB" id="A0ABD3PLZ3"/>
<proteinExistence type="predicted"/>
<protein>
    <submittedName>
        <fullName evidence="1">Uncharacterized protein</fullName>
    </submittedName>
</protein>